<evidence type="ECO:0000256" key="1">
    <source>
        <dbReference type="ARBA" id="ARBA00022553"/>
    </source>
</evidence>
<name>A0A2H0LQI4_9BACT</name>
<dbReference type="SUPFAM" id="SSF52172">
    <property type="entry name" value="CheY-like"/>
    <property type="match status" value="1"/>
</dbReference>
<dbReference type="InterPro" id="IPR050595">
    <property type="entry name" value="Bact_response_regulator"/>
</dbReference>
<accession>A0A2H0LQI4</accession>
<reference evidence="4 5" key="1">
    <citation type="submission" date="2017-09" db="EMBL/GenBank/DDBJ databases">
        <title>Depth-based differentiation of microbial function through sediment-hosted aquifers and enrichment of novel symbionts in the deep terrestrial subsurface.</title>
        <authorList>
            <person name="Probst A.J."/>
            <person name="Ladd B."/>
            <person name="Jarett J.K."/>
            <person name="Geller-Mcgrath D.E."/>
            <person name="Sieber C.M."/>
            <person name="Emerson J.B."/>
            <person name="Anantharaman K."/>
            <person name="Thomas B.C."/>
            <person name="Malmstrom R."/>
            <person name="Stieglmeier M."/>
            <person name="Klingl A."/>
            <person name="Woyke T."/>
            <person name="Ryan C.M."/>
            <person name="Banfield J.F."/>
        </authorList>
    </citation>
    <scope>NUCLEOTIDE SEQUENCE [LARGE SCALE GENOMIC DNA]</scope>
    <source>
        <strain evidence="4">CG11_big_fil_rev_8_21_14_0_20_45_26</strain>
    </source>
</reference>
<feature type="domain" description="Response regulatory" evidence="3">
    <location>
        <begin position="5"/>
        <end position="123"/>
    </location>
</feature>
<dbReference type="Proteomes" id="UP000230859">
    <property type="component" value="Unassembled WGS sequence"/>
</dbReference>
<dbReference type="Pfam" id="PF00072">
    <property type="entry name" value="Response_reg"/>
    <property type="match status" value="1"/>
</dbReference>
<dbReference type="SMART" id="SM00448">
    <property type="entry name" value="REC"/>
    <property type="match status" value="1"/>
</dbReference>
<dbReference type="GO" id="GO:0000160">
    <property type="term" value="P:phosphorelay signal transduction system"/>
    <property type="evidence" value="ECO:0007669"/>
    <property type="project" value="InterPro"/>
</dbReference>
<gene>
    <name evidence="4" type="ORF">COV74_03740</name>
</gene>
<proteinExistence type="predicted"/>
<dbReference type="PROSITE" id="PS50110">
    <property type="entry name" value="RESPONSE_REGULATORY"/>
    <property type="match status" value="1"/>
</dbReference>
<dbReference type="AlphaFoldDB" id="A0A2H0LQI4"/>
<dbReference type="PANTHER" id="PTHR44591:SF3">
    <property type="entry name" value="RESPONSE REGULATORY DOMAIN-CONTAINING PROTEIN"/>
    <property type="match status" value="1"/>
</dbReference>
<dbReference type="InterPro" id="IPR001789">
    <property type="entry name" value="Sig_transdc_resp-reg_receiver"/>
</dbReference>
<evidence type="ECO:0000313" key="5">
    <source>
        <dbReference type="Proteomes" id="UP000230859"/>
    </source>
</evidence>
<evidence type="ECO:0000256" key="2">
    <source>
        <dbReference type="PROSITE-ProRule" id="PRU00169"/>
    </source>
</evidence>
<dbReference type="Gene3D" id="3.40.50.2300">
    <property type="match status" value="1"/>
</dbReference>
<organism evidence="4 5">
    <name type="scientific">Candidatus Abzuiibacterium crystallinum</name>
    <dbReference type="NCBI Taxonomy" id="1974748"/>
    <lineage>
        <taxon>Bacteria</taxon>
        <taxon>Pseudomonadati</taxon>
        <taxon>Candidatus Omnitrophota</taxon>
        <taxon>Candidatus Abzuiibacterium</taxon>
    </lineage>
</organism>
<evidence type="ECO:0000313" key="4">
    <source>
        <dbReference type="EMBL" id="PIQ86690.1"/>
    </source>
</evidence>
<dbReference type="InterPro" id="IPR011006">
    <property type="entry name" value="CheY-like_superfamily"/>
</dbReference>
<dbReference type="PANTHER" id="PTHR44591">
    <property type="entry name" value="STRESS RESPONSE REGULATOR PROTEIN 1"/>
    <property type="match status" value="1"/>
</dbReference>
<comment type="caution">
    <text evidence="4">The sequence shown here is derived from an EMBL/GenBank/DDBJ whole genome shotgun (WGS) entry which is preliminary data.</text>
</comment>
<feature type="modified residue" description="4-aspartylphosphate" evidence="2">
    <location>
        <position position="55"/>
    </location>
</feature>
<dbReference type="EMBL" id="PCVY01000037">
    <property type="protein sequence ID" value="PIQ86690.1"/>
    <property type="molecule type" value="Genomic_DNA"/>
</dbReference>
<keyword evidence="1 2" id="KW-0597">Phosphoprotein</keyword>
<protein>
    <submittedName>
        <fullName evidence="4">Response regulator</fullName>
    </submittedName>
</protein>
<sequence length="124" mass="13972">MNKKRILIIDDDEELDKTLKVALEETGGYEVEWESKSDQALGMVKRFHPDFIFLDIMMPGMCGTEIGRQISEDEEIRRIPIAYLTAIVSRAEVDSRSGVIGGHPFLAKPVSLTELVSCIRQYLG</sequence>
<evidence type="ECO:0000259" key="3">
    <source>
        <dbReference type="PROSITE" id="PS50110"/>
    </source>
</evidence>